<dbReference type="PROSITE" id="PS00956">
    <property type="entry name" value="HYDROPHOBIN"/>
    <property type="match status" value="1"/>
</dbReference>
<proteinExistence type="inferred from homology"/>
<protein>
    <recommendedName>
        <fullName evidence="7">Hydrophobin</fullName>
    </recommendedName>
</protein>
<comment type="similarity">
    <text evidence="2 7">Belongs to the fungal hydrophobin family.</text>
</comment>
<evidence type="ECO:0000256" key="7">
    <source>
        <dbReference type="RuleBase" id="RU365009"/>
    </source>
</evidence>
<evidence type="ECO:0000256" key="6">
    <source>
        <dbReference type="ARBA" id="ARBA00023157"/>
    </source>
</evidence>
<dbReference type="GO" id="GO:0009277">
    <property type="term" value="C:fungal-type cell wall"/>
    <property type="evidence" value="ECO:0007669"/>
    <property type="project" value="InterPro"/>
</dbReference>
<gene>
    <name evidence="8" type="ORF">CVT24_000747</name>
</gene>
<evidence type="ECO:0000313" key="8">
    <source>
        <dbReference type="EMBL" id="PPR00782.1"/>
    </source>
</evidence>
<evidence type="ECO:0000256" key="3">
    <source>
        <dbReference type="ARBA" id="ARBA00022512"/>
    </source>
</evidence>
<feature type="signal peptide" evidence="7">
    <location>
        <begin position="1"/>
        <end position="21"/>
    </location>
</feature>
<dbReference type="Proteomes" id="UP000284842">
    <property type="component" value="Unassembled WGS sequence"/>
</dbReference>
<dbReference type="InterPro" id="IPR019778">
    <property type="entry name" value="Class_I_Hydrophobin_CS"/>
</dbReference>
<dbReference type="OrthoDB" id="4225815at2759"/>
<dbReference type="Pfam" id="PF01185">
    <property type="entry name" value="Hydrophobin"/>
    <property type="match status" value="1"/>
</dbReference>
<keyword evidence="9" id="KW-1185">Reference proteome</keyword>
<comment type="subcellular location">
    <subcellularLocation>
        <location evidence="1 7">Secreted</location>
        <location evidence="1 7">Cell wall</location>
    </subcellularLocation>
</comment>
<keyword evidence="4 7" id="KW-0964">Secreted</keyword>
<evidence type="ECO:0000256" key="4">
    <source>
        <dbReference type="ARBA" id="ARBA00022525"/>
    </source>
</evidence>
<accession>A0A409YCQ0</accession>
<keyword evidence="6 7" id="KW-1015">Disulfide bond</keyword>
<dbReference type="SMART" id="SM00075">
    <property type="entry name" value="HYDRO"/>
    <property type="match status" value="1"/>
</dbReference>
<evidence type="ECO:0000256" key="2">
    <source>
        <dbReference type="ARBA" id="ARBA00010446"/>
    </source>
</evidence>
<organism evidence="8 9">
    <name type="scientific">Panaeolus cyanescens</name>
    <dbReference type="NCBI Taxonomy" id="181874"/>
    <lineage>
        <taxon>Eukaryota</taxon>
        <taxon>Fungi</taxon>
        <taxon>Dikarya</taxon>
        <taxon>Basidiomycota</taxon>
        <taxon>Agaricomycotina</taxon>
        <taxon>Agaricomycetes</taxon>
        <taxon>Agaricomycetidae</taxon>
        <taxon>Agaricales</taxon>
        <taxon>Agaricineae</taxon>
        <taxon>Galeropsidaceae</taxon>
        <taxon>Panaeolus</taxon>
    </lineage>
</organism>
<name>A0A409YCQ0_9AGAR</name>
<evidence type="ECO:0000313" key="9">
    <source>
        <dbReference type="Proteomes" id="UP000284842"/>
    </source>
</evidence>
<dbReference type="InterPro" id="IPR001338">
    <property type="entry name" value="Class_I_Hydrophobin"/>
</dbReference>
<comment type="caution">
    <text evidence="8">The sequence shown here is derived from an EMBL/GenBank/DDBJ whole genome shotgun (WGS) entry which is preliminary data.</text>
</comment>
<sequence>MFSKLAVVFTVAFGALSVAAGGTYTDENGIEYSCNSGPVQCCNSVQQVGSYDATAIAALIGVAAQDITGQLGVQCNPITGIGAGTGANCASSPVCCEKNFQNQLVGVNCSPITVGL</sequence>
<dbReference type="GO" id="GO:0005199">
    <property type="term" value="F:structural constituent of cell wall"/>
    <property type="evidence" value="ECO:0007669"/>
    <property type="project" value="InterPro"/>
</dbReference>
<keyword evidence="3 7" id="KW-0134">Cell wall</keyword>
<dbReference type="EMBL" id="NHTK01001292">
    <property type="protein sequence ID" value="PPR00782.1"/>
    <property type="molecule type" value="Genomic_DNA"/>
</dbReference>
<dbReference type="InParanoid" id="A0A409YCQ0"/>
<keyword evidence="5 7" id="KW-0732">Signal</keyword>
<dbReference type="STRING" id="181874.A0A409YCQ0"/>
<dbReference type="CDD" id="cd23507">
    <property type="entry name" value="hydrophobin_I"/>
    <property type="match status" value="1"/>
</dbReference>
<dbReference type="AlphaFoldDB" id="A0A409YCQ0"/>
<evidence type="ECO:0000256" key="1">
    <source>
        <dbReference type="ARBA" id="ARBA00004191"/>
    </source>
</evidence>
<reference evidence="8 9" key="1">
    <citation type="journal article" date="2018" name="Evol. Lett.">
        <title>Horizontal gene cluster transfer increased hallucinogenic mushroom diversity.</title>
        <authorList>
            <person name="Reynolds H.T."/>
            <person name="Vijayakumar V."/>
            <person name="Gluck-Thaler E."/>
            <person name="Korotkin H.B."/>
            <person name="Matheny P.B."/>
            <person name="Slot J.C."/>
        </authorList>
    </citation>
    <scope>NUCLEOTIDE SEQUENCE [LARGE SCALE GENOMIC DNA]</scope>
    <source>
        <strain evidence="8 9">2629</strain>
    </source>
</reference>
<evidence type="ECO:0000256" key="5">
    <source>
        <dbReference type="ARBA" id="ARBA00022729"/>
    </source>
</evidence>
<feature type="chain" id="PRO_5018812283" description="Hydrophobin" evidence="7">
    <location>
        <begin position="22"/>
        <end position="116"/>
    </location>
</feature>